<comment type="caution">
    <text evidence="6">The sequence shown here is derived from an EMBL/GenBank/DDBJ whole genome shotgun (WGS) entry which is preliminary data.</text>
</comment>
<sequence>MLAFVLSGGGNYGAMQAGALRVLLEAGIKPQMLVGTSAGALNAIYLATDLSVKGVHKLETLWLQAKPTEVGLTAIFEVAGNIALRKESLFSNKKLQNYLKQNLPADIKTFSDLQKKHRVTVYTTAVGVSSSKLRVFGDSPEDTLIDGAMSSTALPPYYPPWKVDDQQYIDGGALAKLPLMVAVKRGAEEIIALDVRDIVAGEGEGMLDTVAFAISLMTRQQTDNQLRWAKNKGVKVHYLPLKPEKIRFWDFSQAKILVESGSKEAEKFLGQPGLRIPSGPTLKYRISKIIKDKNI</sequence>
<feature type="short sequence motif" description="DGA/G" evidence="4">
    <location>
        <begin position="170"/>
        <end position="172"/>
    </location>
</feature>
<dbReference type="GO" id="GO:0016787">
    <property type="term" value="F:hydrolase activity"/>
    <property type="evidence" value="ECO:0007669"/>
    <property type="project" value="UniProtKB-UniRule"/>
</dbReference>
<dbReference type="GO" id="GO:0016042">
    <property type="term" value="P:lipid catabolic process"/>
    <property type="evidence" value="ECO:0007669"/>
    <property type="project" value="UniProtKB-UniRule"/>
</dbReference>
<proteinExistence type="predicted"/>
<evidence type="ECO:0000256" key="3">
    <source>
        <dbReference type="ARBA" id="ARBA00023098"/>
    </source>
</evidence>
<feature type="domain" description="PNPLA" evidence="5">
    <location>
        <begin position="4"/>
        <end position="183"/>
    </location>
</feature>
<evidence type="ECO:0000256" key="4">
    <source>
        <dbReference type="PROSITE-ProRule" id="PRU01161"/>
    </source>
</evidence>
<protein>
    <recommendedName>
        <fullName evidence="5">PNPLA domain-containing protein</fullName>
    </recommendedName>
</protein>
<dbReference type="EMBL" id="QLTW01000124">
    <property type="protein sequence ID" value="MBT9145595.1"/>
    <property type="molecule type" value="Genomic_DNA"/>
</dbReference>
<evidence type="ECO:0000313" key="6">
    <source>
        <dbReference type="EMBL" id="MBT9145595.1"/>
    </source>
</evidence>
<feature type="short sequence motif" description="GXSXG" evidence="4">
    <location>
        <begin position="35"/>
        <end position="39"/>
    </location>
</feature>
<keyword evidence="3 4" id="KW-0443">Lipid metabolism</keyword>
<dbReference type="InterPro" id="IPR050301">
    <property type="entry name" value="NTE"/>
</dbReference>
<evidence type="ECO:0000259" key="5">
    <source>
        <dbReference type="PROSITE" id="PS51635"/>
    </source>
</evidence>
<dbReference type="PROSITE" id="PS51635">
    <property type="entry name" value="PNPLA"/>
    <property type="match status" value="1"/>
</dbReference>
<dbReference type="AlphaFoldDB" id="A0A9E2BHC9"/>
<feature type="short sequence motif" description="GXGXXG" evidence="4">
    <location>
        <begin position="8"/>
        <end position="13"/>
    </location>
</feature>
<evidence type="ECO:0000256" key="1">
    <source>
        <dbReference type="ARBA" id="ARBA00022801"/>
    </source>
</evidence>
<dbReference type="InterPro" id="IPR002641">
    <property type="entry name" value="PNPLA_dom"/>
</dbReference>
<organism evidence="6 7">
    <name type="scientific">Psychracetigena formicireducens</name>
    <dbReference type="NCBI Taxonomy" id="2986056"/>
    <lineage>
        <taxon>Bacteria</taxon>
        <taxon>Bacillati</taxon>
        <taxon>Candidatus Lithacetigenota</taxon>
        <taxon>Candidatus Psychracetigena</taxon>
    </lineage>
</organism>
<evidence type="ECO:0000256" key="2">
    <source>
        <dbReference type="ARBA" id="ARBA00022963"/>
    </source>
</evidence>
<feature type="active site" description="Proton acceptor" evidence="4">
    <location>
        <position position="170"/>
    </location>
</feature>
<dbReference type="Proteomes" id="UP000811545">
    <property type="component" value="Unassembled WGS sequence"/>
</dbReference>
<feature type="active site" description="Nucleophile" evidence="4">
    <location>
        <position position="37"/>
    </location>
</feature>
<name>A0A9E2BHC9_PSYF1</name>
<keyword evidence="2 4" id="KW-0442">Lipid degradation</keyword>
<dbReference type="InterPro" id="IPR016035">
    <property type="entry name" value="Acyl_Trfase/lysoPLipase"/>
</dbReference>
<keyword evidence="1 4" id="KW-0378">Hydrolase</keyword>
<dbReference type="Gene3D" id="3.40.1090.10">
    <property type="entry name" value="Cytosolic phospholipase A2 catalytic domain"/>
    <property type="match status" value="2"/>
</dbReference>
<dbReference type="SUPFAM" id="SSF52151">
    <property type="entry name" value="FabD/lysophospholipase-like"/>
    <property type="match status" value="1"/>
</dbReference>
<accession>A0A9E2BHC9</accession>
<dbReference type="PANTHER" id="PTHR14226:SF57">
    <property type="entry name" value="BLR7027 PROTEIN"/>
    <property type="match status" value="1"/>
</dbReference>
<dbReference type="PANTHER" id="PTHR14226">
    <property type="entry name" value="NEUROPATHY TARGET ESTERASE/SWISS CHEESE D.MELANOGASTER"/>
    <property type="match status" value="1"/>
</dbReference>
<gene>
    <name evidence="6" type="ORF">DDT42_01468</name>
</gene>
<evidence type="ECO:0000313" key="7">
    <source>
        <dbReference type="Proteomes" id="UP000811545"/>
    </source>
</evidence>
<dbReference type="Pfam" id="PF01734">
    <property type="entry name" value="Patatin"/>
    <property type="match status" value="1"/>
</dbReference>
<reference evidence="6 7" key="1">
    <citation type="journal article" date="2021" name="bioRxiv">
        <title>Unique metabolic strategies in Hadean analogues reveal hints for primordial physiology.</title>
        <authorList>
            <person name="Nobu M.K."/>
            <person name="Nakai R."/>
            <person name="Tamazawa S."/>
            <person name="Mori H."/>
            <person name="Toyoda A."/>
            <person name="Ijiri A."/>
            <person name="Suzuki S."/>
            <person name="Kurokawa K."/>
            <person name="Kamagata Y."/>
            <person name="Tamaki H."/>
        </authorList>
    </citation>
    <scope>NUCLEOTIDE SEQUENCE [LARGE SCALE GENOMIC DNA]</scope>
    <source>
        <strain evidence="6">BS525</strain>
    </source>
</reference>